<feature type="cross-link" description="Glycyl lysine isopeptide (Lys-Gly) (interchain with G-Cter in SUMO1)" evidence="4">
    <location>
        <position position="114"/>
    </location>
</feature>
<evidence type="ECO:0000313" key="7">
    <source>
        <dbReference type="EMBL" id="EHB00257.1"/>
    </source>
</evidence>
<evidence type="ECO:0000256" key="3">
    <source>
        <dbReference type="PIRNR" id="PIRNR028729"/>
    </source>
</evidence>
<dbReference type="InterPro" id="IPR001232">
    <property type="entry name" value="SKP1-like"/>
</dbReference>
<dbReference type="PANTHER" id="PTHR11165">
    <property type="entry name" value="SKP1"/>
    <property type="match status" value="1"/>
</dbReference>
<feature type="domain" description="SKP1 component POZ" evidence="6">
    <location>
        <begin position="2"/>
        <end position="45"/>
    </location>
</feature>
<name>G5AT96_HETGA</name>
<keyword evidence="2 3" id="KW-0833">Ubl conjugation pathway</keyword>
<evidence type="ECO:0000259" key="5">
    <source>
        <dbReference type="Pfam" id="PF01466"/>
    </source>
</evidence>
<comment type="pathway">
    <text evidence="3">Protein modification; protein ubiquitination.</text>
</comment>
<dbReference type="Gene3D" id="3.30.710.10">
    <property type="entry name" value="Potassium Channel Kv1.1, Chain A"/>
    <property type="match status" value="1"/>
</dbReference>
<organism evidence="7 8">
    <name type="scientific">Heterocephalus glaber</name>
    <name type="common">Naked mole rat</name>
    <dbReference type="NCBI Taxonomy" id="10181"/>
    <lineage>
        <taxon>Eukaryota</taxon>
        <taxon>Metazoa</taxon>
        <taxon>Chordata</taxon>
        <taxon>Craniata</taxon>
        <taxon>Vertebrata</taxon>
        <taxon>Euteleostomi</taxon>
        <taxon>Mammalia</taxon>
        <taxon>Eutheria</taxon>
        <taxon>Euarchontoglires</taxon>
        <taxon>Glires</taxon>
        <taxon>Rodentia</taxon>
        <taxon>Hystricomorpha</taxon>
        <taxon>Bathyergidae</taxon>
        <taxon>Heterocephalus</taxon>
    </lineage>
</organism>
<dbReference type="Pfam" id="PF03931">
    <property type="entry name" value="Skp1_POZ"/>
    <property type="match status" value="1"/>
</dbReference>
<dbReference type="Proteomes" id="UP000006813">
    <property type="component" value="Unassembled WGS sequence"/>
</dbReference>
<dbReference type="InterPro" id="IPR016072">
    <property type="entry name" value="Skp1_comp_dimer"/>
</dbReference>
<dbReference type="STRING" id="10181.G5AT96"/>
<dbReference type="InParanoid" id="G5AT96"/>
<dbReference type="GO" id="GO:0019005">
    <property type="term" value="C:SCF ubiquitin ligase complex"/>
    <property type="evidence" value="ECO:0007669"/>
    <property type="project" value="UniProtKB-UniRule"/>
</dbReference>
<dbReference type="InterPro" id="IPR036296">
    <property type="entry name" value="SKP1-like_dim_sf"/>
</dbReference>
<comment type="subunit">
    <text evidence="3">Component of multiple SCF (SKP1-CUL1-F-box) E3 ubiquitin-protein ligase complexes formed of CUL1, SKP1, RBX1 and a variable F-box domain-containing protein as substrate-specific subunit.</text>
</comment>
<dbReference type="InterPro" id="IPR016897">
    <property type="entry name" value="SKP1"/>
</dbReference>
<dbReference type="GO" id="GO:0016301">
    <property type="term" value="F:kinase activity"/>
    <property type="evidence" value="ECO:0007669"/>
    <property type="project" value="UniProtKB-KW"/>
</dbReference>
<dbReference type="GO" id="GO:0006511">
    <property type="term" value="P:ubiquitin-dependent protein catabolic process"/>
    <property type="evidence" value="ECO:0007669"/>
    <property type="project" value="InterPro"/>
</dbReference>
<gene>
    <name evidence="7" type="ORF">GW7_02913</name>
</gene>
<keyword evidence="7" id="KW-0418">Kinase</keyword>
<dbReference type="Pfam" id="PF01466">
    <property type="entry name" value="Skp1"/>
    <property type="match status" value="1"/>
</dbReference>
<evidence type="ECO:0000256" key="1">
    <source>
        <dbReference type="ARBA" id="ARBA00009993"/>
    </source>
</evidence>
<keyword evidence="3 4" id="KW-0832">Ubl conjugation</keyword>
<dbReference type="SUPFAM" id="SSF54695">
    <property type="entry name" value="POZ domain"/>
    <property type="match status" value="1"/>
</dbReference>
<dbReference type="PIRSF" id="PIRSF028729">
    <property type="entry name" value="E3_ubiquit_lig_SCF_Skp"/>
    <property type="match status" value="1"/>
</dbReference>
<dbReference type="GO" id="GO:0016567">
    <property type="term" value="P:protein ubiquitination"/>
    <property type="evidence" value="ECO:0007669"/>
    <property type="project" value="UniProtKB-UniRule"/>
</dbReference>
<keyword evidence="7" id="KW-0808">Transferase</keyword>
<accession>G5AT96</accession>
<reference evidence="7 8" key="1">
    <citation type="journal article" date="2011" name="Nature">
        <title>Genome sequencing reveals insights into physiology and longevity of the naked mole rat.</title>
        <authorList>
            <person name="Kim E.B."/>
            <person name="Fang X."/>
            <person name="Fushan A.A."/>
            <person name="Huang Z."/>
            <person name="Lobanov A.V."/>
            <person name="Han L."/>
            <person name="Marino S.M."/>
            <person name="Sun X."/>
            <person name="Turanov A.A."/>
            <person name="Yang P."/>
            <person name="Yim S.H."/>
            <person name="Zhao X."/>
            <person name="Kasaikina M.V."/>
            <person name="Stoletzki N."/>
            <person name="Peng C."/>
            <person name="Polak P."/>
            <person name="Xiong Z."/>
            <person name="Kiezun A."/>
            <person name="Zhu Y."/>
            <person name="Chen Y."/>
            <person name="Kryukov G.V."/>
            <person name="Zhang Q."/>
            <person name="Peshkin L."/>
            <person name="Yang L."/>
            <person name="Bronson R.T."/>
            <person name="Buffenstein R."/>
            <person name="Wang B."/>
            <person name="Han C."/>
            <person name="Li Q."/>
            <person name="Chen L."/>
            <person name="Zhao W."/>
            <person name="Sunyaev S.R."/>
            <person name="Park T.J."/>
            <person name="Zhang G."/>
            <person name="Wang J."/>
            <person name="Gladyshev V.N."/>
        </authorList>
    </citation>
    <scope>NUCLEOTIDE SEQUENCE [LARGE SCALE GENOMIC DNA]</scope>
</reference>
<comment type="function">
    <text evidence="3">The functional specificity of the SCF complex depends on the F-box protein as substrate recognition component.</text>
</comment>
<feature type="domain" description="SKP1 component dimerisation" evidence="5">
    <location>
        <begin position="88"/>
        <end position="123"/>
    </location>
</feature>
<proteinExistence type="inferred from homology"/>
<evidence type="ECO:0000256" key="2">
    <source>
        <dbReference type="ARBA" id="ARBA00022786"/>
    </source>
</evidence>
<dbReference type="InterPro" id="IPR016073">
    <property type="entry name" value="Skp1_comp_POZ"/>
</dbReference>
<dbReference type="UniPathway" id="UPA00143"/>
<dbReference type="AlphaFoldDB" id="G5AT96"/>
<comment type="function">
    <text evidence="3">Essential component of the SCF (SKP1-CUL1-F-box protein) ubiquitin ligase complex, which mediates the ubiquitination of proteins involved in cell cycle progression, signal transduction and transcription. In the SCF complex, serves as an adapter that links the F-box protein to CUL1.</text>
</comment>
<comment type="similarity">
    <text evidence="1 3">Belongs to the SKP1 family.</text>
</comment>
<evidence type="ECO:0000259" key="6">
    <source>
        <dbReference type="Pfam" id="PF03931"/>
    </source>
</evidence>
<evidence type="ECO:0000313" key="8">
    <source>
        <dbReference type="Proteomes" id="UP000006813"/>
    </source>
</evidence>
<dbReference type="InterPro" id="IPR011333">
    <property type="entry name" value="SKP1/BTB/POZ_sf"/>
</dbReference>
<dbReference type="CDD" id="cd18322">
    <property type="entry name" value="BTB_POZ_SKP1"/>
    <property type="match status" value="1"/>
</dbReference>
<dbReference type="EMBL" id="JH166853">
    <property type="protein sequence ID" value="EHB00257.1"/>
    <property type="molecule type" value="Genomic_DNA"/>
</dbReference>
<sequence>MFEVDVEIVQQSVTIKTMLEDVGMDDEGDDNPGPLPNVSAAIFKKDDENKEKRTDNIPVWDQKFLKGEQGTRFELIPAANYLEIKSWLDVTSMTVANMIKGKTPEEIPKGFNIKIDCTEEEEA</sequence>
<dbReference type="SMART" id="SM00512">
    <property type="entry name" value="Skp1"/>
    <property type="match status" value="1"/>
</dbReference>
<keyword evidence="3 4" id="KW-1017">Isopeptide bond</keyword>
<protein>
    <recommendedName>
        <fullName evidence="3">S-phase kinase-associated protein 1</fullName>
    </recommendedName>
</protein>
<evidence type="ECO:0000256" key="4">
    <source>
        <dbReference type="PIRSR" id="PIRSR028729-50"/>
    </source>
</evidence>
<dbReference type="SUPFAM" id="SSF81382">
    <property type="entry name" value="Skp1 dimerisation domain-like"/>
    <property type="match status" value="1"/>
</dbReference>